<dbReference type="PANTHER" id="PTHR34378">
    <property type="entry name" value="GLUTAMATE--CYSTEINE LIGASE, CHLOROPLASTIC"/>
    <property type="match status" value="1"/>
</dbReference>
<dbReference type="GO" id="GO:0004357">
    <property type="term" value="F:glutamate-cysteine ligase activity"/>
    <property type="evidence" value="ECO:0007669"/>
    <property type="project" value="InterPro"/>
</dbReference>
<dbReference type="AlphaFoldDB" id="A0A1G6A240"/>
<dbReference type="GO" id="GO:0005524">
    <property type="term" value="F:ATP binding"/>
    <property type="evidence" value="ECO:0007669"/>
    <property type="project" value="UniProtKB-KW"/>
</dbReference>
<evidence type="ECO:0000313" key="4">
    <source>
        <dbReference type="EMBL" id="SDB02455.1"/>
    </source>
</evidence>
<accession>A0A1G6A240</accession>
<keyword evidence="3" id="KW-0067">ATP-binding</keyword>
<keyword evidence="2" id="KW-0547">Nucleotide-binding</keyword>
<evidence type="ECO:0000256" key="2">
    <source>
        <dbReference type="ARBA" id="ARBA00022741"/>
    </source>
</evidence>
<dbReference type="InterPro" id="IPR014746">
    <property type="entry name" value="Gln_synth/guanido_kin_cat_dom"/>
</dbReference>
<evidence type="ECO:0000256" key="3">
    <source>
        <dbReference type="ARBA" id="ARBA00022840"/>
    </source>
</evidence>
<keyword evidence="5" id="KW-1185">Reference proteome</keyword>
<dbReference type="RefSeq" id="WP_090171051.1">
    <property type="nucleotide sequence ID" value="NZ_FMXR01000004.1"/>
</dbReference>
<dbReference type="SUPFAM" id="SSF55931">
    <property type="entry name" value="Glutamine synthetase/guanido kinase"/>
    <property type="match status" value="1"/>
</dbReference>
<proteinExistence type="predicted"/>
<dbReference type="Gene3D" id="3.30.590.20">
    <property type="match status" value="1"/>
</dbReference>
<dbReference type="PANTHER" id="PTHR34378:SF1">
    <property type="entry name" value="GLUTAMATE--CYSTEINE LIGASE, CHLOROPLASTIC"/>
    <property type="match status" value="1"/>
</dbReference>
<evidence type="ECO:0000256" key="1">
    <source>
        <dbReference type="ARBA" id="ARBA00022598"/>
    </source>
</evidence>
<reference evidence="4 5" key="1">
    <citation type="submission" date="2016-10" db="EMBL/GenBank/DDBJ databases">
        <authorList>
            <person name="de Groot N.N."/>
        </authorList>
    </citation>
    <scope>NUCLEOTIDE SEQUENCE [LARGE SCALE GENOMIC DNA]</scope>
    <source>
        <strain evidence="4 5">DSM 3217</strain>
    </source>
</reference>
<sequence length="462" mass="54701">MIQKELVKQKLYEKYIEPTKRKREDYIGVEIEMPIINLKKQAVDFDIIHKFTKEFIDDFGFEIEELDDEGNIISAISPITKDILSYDCSYNNLELSFGREKDKDTIYARFEKYYKYIQDEFSKFNYTLSGMGVNPYRIYNQNKPIPNGRYRMLFNHLNSFKKYLDLPMHFHDYPNYGLFSSASQVQLDVDYDNLITTINAFSKLEPINALLFSNSVFLGENEDLLCCRDYFWENSMHGINPHNIGMFDCELKGIEDLQAYIESTSIYCVERDKKYINFKPINIIEYFAQEYVIGEYFDGEKYKEIKIIPRLEDINYLRTFKFEDLTFRGTIEFRSVCCQPIHDSMLVAAFHLGLMKQADKLNELLDNDNSIYHHGYNASELRKLLVKKELPYFVDEDKVYELAEEIVDLSKKGLIERGFGEEKYLEPLYERIRNRSNPGRKMLKLLENGSKIEDVINEYSKI</sequence>
<gene>
    <name evidence="4" type="ORF">SAMN02910417_00169</name>
</gene>
<name>A0A1G6A240_EUBOX</name>
<keyword evidence="1" id="KW-0436">Ligase</keyword>
<dbReference type="EMBL" id="FMXR01000004">
    <property type="protein sequence ID" value="SDB02455.1"/>
    <property type="molecule type" value="Genomic_DNA"/>
</dbReference>
<dbReference type="OrthoDB" id="150227at2"/>
<protein>
    <submittedName>
        <fullName evidence="4">Gamma-glutamylcysteine synthetase</fullName>
    </submittedName>
</protein>
<dbReference type="InterPro" id="IPR035434">
    <property type="entry name" value="GCL_bact_plant"/>
</dbReference>
<evidence type="ECO:0000313" key="5">
    <source>
        <dbReference type="Proteomes" id="UP000199228"/>
    </source>
</evidence>
<dbReference type="STRING" id="1732.SAMN02910417_00169"/>
<organism evidence="4 5">
    <name type="scientific">Eubacterium oxidoreducens</name>
    <dbReference type="NCBI Taxonomy" id="1732"/>
    <lineage>
        <taxon>Bacteria</taxon>
        <taxon>Bacillati</taxon>
        <taxon>Bacillota</taxon>
        <taxon>Clostridia</taxon>
        <taxon>Eubacteriales</taxon>
        <taxon>Eubacteriaceae</taxon>
        <taxon>Eubacterium</taxon>
    </lineage>
</organism>
<dbReference type="Proteomes" id="UP000199228">
    <property type="component" value="Unassembled WGS sequence"/>
</dbReference>
<dbReference type="GO" id="GO:0006750">
    <property type="term" value="P:glutathione biosynthetic process"/>
    <property type="evidence" value="ECO:0007669"/>
    <property type="project" value="InterPro"/>
</dbReference>